<gene>
    <name evidence="6" type="ORF">A8950_2269</name>
</gene>
<evidence type="ECO:0000256" key="2">
    <source>
        <dbReference type="ARBA" id="ARBA00022692"/>
    </source>
</evidence>
<keyword evidence="5" id="KW-1003">Cell membrane</keyword>
<name>A0A4R6WRI6_9PROT</name>
<accession>A0A4R6WRI6</accession>
<proteinExistence type="inferred from homology"/>
<evidence type="ECO:0000313" key="6">
    <source>
        <dbReference type="EMBL" id="TDQ82446.1"/>
    </source>
</evidence>
<dbReference type="Proteomes" id="UP000295783">
    <property type="component" value="Unassembled WGS sequence"/>
</dbReference>
<protein>
    <recommendedName>
        <fullName evidence="5">Probable membrane transporter protein</fullName>
    </recommendedName>
</protein>
<comment type="caution">
    <text evidence="6">The sequence shown here is derived from an EMBL/GenBank/DDBJ whole genome shotgun (WGS) entry which is preliminary data.</text>
</comment>
<keyword evidence="4 5" id="KW-0472">Membrane</keyword>
<evidence type="ECO:0000256" key="3">
    <source>
        <dbReference type="ARBA" id="ARBA00022989"/>
    </source>
</evidence>
<dbReference type="AlphaFoldDB" id="A0A4R6WRI6"/>
<evidence type="ECO:0000313" key="7">
    <source>
        <dbReference type="Proteomes" id="UP000295783"/>
    </source>
</evidence>
<dbReference type="OrthoDB" id="457670at2"/>
<dbReference type="EMBL" id="SNYW01000008">
    <property type="protein sequence ID" value="TDQ82446.1"/>
    <property type="molecule type" value="Genomic_DNA"/>
</dbReference>
<feature type="transmembrane region" description="Helical" evidence="5">
    <location>
        <begin position="187"/>
        <end position="208"/>
    </location>
</feature>
<keyword evidence="3 5" id="KW-1133">Transmembrane helix</keyword>
<organism evidence="6 7">
    <name type="scientific">Dongia mobilis</name>
    <dbReference type="NCBI Taxonomy" id="578943"/>
    <lineage>
        <taxon>Bacteria</taxon>
        <taxon>Pseudomonadati</taxon>
        <taxon>Pseudomonadota</taxon>
        <taxon>Alphaproteobacteria</taxon>
        <taxon>Rhodospirillales</taxon>
        <taxon>Dongiaceae</taxon>
        <taxon>Dongia</taxon>
    </lineage>
</organism>
<evidence type="ECO:0000256" key="1">
    <source>
        <dbReference type="ARBA" id="ARBA00004141"/>
    </source>
</evidence>
<reference evidence="6 7" key="1">
    <citation type="submission" date="2019-03" db="EMBL/GenBank/DDBJ databases">
        <title>Genomic Encyclopedia of Type Strains, Phase III (KMG-III): the genomes of soil and plant-associated and newly described type strains.</title>
        <authorList>
            <person name="Whitman W."/>
        </authorList>
    </citation>
    <scope>NUCLEOTIDE SEQUENCE [LARGE SCALE GENOMIC DNA]</scope>
    <source>
        <strain evidence="6 7">CGMCC 1.7660</strain>
    </source>
</reference>
<dbReference type="PANTHER" id="PTHR43483">
    <property type="entry name" value="MEMBRANE TRANSPORTER PROTEIN HI_0806-RELATED"/>
    <property type="match status" value="1"/>
</dbReference>
<comment type="subcellular location">
    <subcellularLocation>
        <location evidence="5">Cell membrane</location>
        <topology evidence="5">Multi-pass membrane protein</topology>
    </subcellularLocation>
    <subcellularLocation>
        <location evidence="1">Membrane</location>
        <topology evidence="1">Multi-pass membrane protein</topology>
    </subcellularLocation>
</comment>
<feature type="transmembrane region" description="Helical" evidence="5">
    <location>
        <begin position="89"/>
        <end position="109"/>
    </location>
</feature>
<dbReference type="RefSeq" id="WP_133613724.1">
    <property type="nucleotide sequence ID" value="NZ_SNYW01000008.1"/>
</dbReference>
<keyword evidence="7" id="KW-1185">Reference proteome</keyword>
<feature type="transmembrane region" description="Helical" evidence="5">
    <location>
        <begin position="254"/>
        <end position="275"/>
    </location>
</feature>
<dbReference type="InterPro" id="IPR002781">
    <property type="entry name" value="TM_pro_TauE-like"/>
</dbReference>
<evidence type="ECO:0000256" key="4">
    <source>
        <dbReference type="ARBA" id="ARBA00023136"/>
    </source>
</evidence>
<feature type="transmembrane region" description="Helical" evidence="5">
    <location>
        <begin position="13"/>
        <end position="46"/>
    </location>
</feature>
<feature type="transmembrane region" description="Helical" evidence="5">
    <location>
        <begin position="116"/>
        <end position="134"/>
    </location>
</feature>
<dbReference type="Pfam" id="PF01925">
    <property type="entry name" value="TauE"/>
    <property type="match status" value="1"/>
</dbReference>
<keyword evidence="2 5" id="KW-0812">Transmembrane</keyword>
<dbReference type="GO" id="GO:0005886">
    <property type="term" value="C:plasma membrane"/>
    <property type="evidence" value="ECO:0007669"/>
    <property type="project" value="UniProtKB-SubCell"/>
</dbReference>
<sequence length="276" mass="28318">MFETLNGVELAALALSLAVVGCCSGFLAGLLGVGGGIVIVPALFYVFDFLDIDQAIRAHLAVGTSLATIVPTSIISLRAHRQRDAVDGALLRSWGPMVTLGVVIGVVVAAFVDGKALTGIFGLVALAVALYMLFSLEGTSLAGSLPRQPWRSLLALVIGGISTLMGIGGGTLSVPILSLFSFPLRRAVGTAAAIGLIIAVPGTLGFVLNGWGAEGLPPFSLGYVSLVGFAAIVPTSVLFAPYGARAAHGMQVGWLRKCFALFLGLTGMKMVMTLFG</sequence>
<evidence type="ECO:0000256" key="5">
    <source>
        <dbReference type="RuleBase" id="RU363041"/>
    </source>
</evidence>
<feature type="transmembrane region" description="Helical" evidence="5">
    <location>
        <begin position="220"/>
        <end position="242"/>
    </location>
</feature>
<comment type="similarity">
    <text evidence="5">Belongs to the 4-toluene sulfonate uptake permease (TSUP) (TC 2.A.102) family.</text>
</comment>
<dbReference type="PANTHER" id="PTHR43483:SF3">
    <property type="entry name" value="MEMBRANE TRANSPORTER PROTEIN HI_0806-RELATED"/>
    <property type="match status" value="1"/>
</dbReference>
<feature type="transmembrane region" description="Helical" evidence="5">
    <location>
        <begin position="58"/>
        <end position="77"/>
    </location>
</feature>
<feature type="transmembrane region" description="Helical" evidence="5">
    <location>
        <begin position="154"/>
        <end position="180"/>
    </location>
</feature>